<evidence type="ECO:0000256" key="1">
    <source>
        <dbReference type="ARBA" id="ARBA00022670"/>
    </source>
</evidence>
<feature type="region of interest" description="Disordered" evidence="5">
    <location>
        <begin position="60"/>
        <end position="86"/>
    </location>
</feature>
<dbReference type="InterPro" id="IPR001254">
    <property type="entry name" value="Trypsin_dom"/>
</dbReference>
<dbReference type="InterPro" id="IPR043504">
    <property type="entry name" value="Peptidase_S1_PA_chymotrypsin"/>
</dbReference>
<protein>
    <submittedName>
        <fullName evidence="7">Uncharacterized protein</fullName>
    </submittedName>
</protein>
<evidence type="ECO:0000256" key="6">
    <source>
        <dbReference type="SAM" id="SignalP"/>
    </source>
</evidence>
<evidence type="ECO:0000256" key="2">
    <source>
        <dbReference type="ARBA" id="ARBA00022801"/>
    </source>
</evidence>
<keyword evidence="2" id="KW-0378">Hydrolase</keyword>
<keyword evidence="3" id="KW-0720">Serine protease</keyword>
<evidence type="ECO:0000256" key="3">
    <source>
        <dbReference type="ARBA" id="ARBA00022825"/>
    </source>
</evidence>
<feature type="compositionally biased region" description="Low complexity" evidence="5">
    <location>
        <begin position="74"/>
        <end position="86"/>
    </location>
</feature>
<keyword evidence="1" id="KW-0645">Protease</keyword>
<dbReference type="OrthoDB" id="547031at2759"/>
<evidence type="ECO:0000313" key="7">
    <source>
        <dbReference type="EMBL" id="CAD7229508.1"/>
    </source>
</evidence>
<accession>A0A7R8ZS00</accession>
<keyword evidence="6" id="KW-0732">Signal</keyword>
<dbReference type="PANTHER" id="PTHR24276:SF98">
    <property type="entry name" value="FI18310P1-RELATED"/>
    <property type="match status" value="1"/>
</dbReference>
<sequence>MELHSTCSVVPFWILLSVLQLVCPDPQSSSSSCPKGNGVLSFCIPVPQCNTLRNRIGWSQGQECGPGPSRLSATTTTTSTTTITTPSPVSPVVENYAFHFLVPPPLPPGVHLPTEALRKPVTATMRKPTGPLPLPPYLDECHKVWWNRRIINGTEVNPHQYPFMAVLGYVDPLWEQFKQLCGGTLITNQHVLTAAHCLVQPKYI</sequence>
<feature type="chain" id="PRO_5043613432" evidence="6">
    <location>
        <begin position="25"/>
        <end position="204"/>
    </location>
</feature>
<evidence type="ECO:0000256" key="4">
    <source>
        <dbReference type="ARBA" id="ARBA00023157"/>
    </source>
</evidence>
<dbReference type="PROSITE" id="PS00134">
    <property type="entry name" value="TRYPSIN_HIS"/>
    <property type="match status" value="1"/>
</dbReference>
<proteinExistence type="predicted"/>
<dbReference type="InterPro" id="IPR050430">
    <property type="entry name" value="Peptidase_S1"/>
</dbReference>
<dbReference type="InterPro" id="IPR018114">
    <property type="entry name" value="TRYPSIN_HIS"/>
</dbReference>
<feature type="signal peptide" evidence="6">
    <location>
        <begin position="1"/>
        <end position="24"/>
    </location>
</feature>
<dbReference type="SUPFAM" id="SSF50494">
    <property type="entry name" value="Trypsin-like serine proteases"/>
    <property type="match status" value="1"/>
</dbReference>
<dbReference type="GO" id="GO:0004252">
    <property type="term" value="F:serine-type endopeptidase activity"/>
    <property type="evidence" value="ECO:0007669"/>
    <property type="project" value="InterPro"/>
</dbReference>
<dbReference type="GO" id="GO:0006508">
    <property type="term" value="P:proteolysis"/>
    <property type="evidence" value="ECO:0007669"/>
    <property type="project" value="UniProtKB-KW"/>
</dbReference>
<evidence type="ECO:0000256" key="5">
    <source>
        <dbReference type="SAM" id="MobiDB-lite"/>
    </source>
</evidence>
<keyword evidence="4" id="KW-1015">Disulfide bond</keyword>
<dbReference type="EMBL" id="OB662108">
    <property type="protein sequence ID" value="CAD7229508.1"/>
    <property type="molecule type" value="Genomic_DNA"/>
</dbReference>
<dbReference type="PANTHER" id="PTHR24276">
    <property type="entry name" value="POLYSERASE-RELATED"/>
    <property type="match status" value="1"/>
</dbReference>
<name>A0A7R8ZS00_9CRUS</name>
<dbReference type="AlphaFoldDB" id="A0A7R8ZS00"/>
<dbReference type="InterPro" id="IPR009003">
    <property type="entry name" value="Peptidase_S1_PA"/>
</dbReference>
<reference evidence="7" key="1">
    <citation type="submission" date="2020-11" db="EMBL/GenBank/DDBJ databases">
        <authorList>
            <person name="Tran Van P."/>
        </authorList>
    </citation>
    <scope>NUCLEOTIDE SEQUENCE</scope>
</reference>
<dbReference type="Gene3D" id="2.40.10.10">
    <property type="entry name" value="Trypsin-like serine proteases"/>
    <property type="match status" value="1"/>
</dbReference>
<dbReference type="Pfam" id="PF00089">
    <property type="entry name" value="Trypsin"/>
    <property type="match status" value="1"/>
</dbReference>
<gene>
    <name evidence="7" type="ORF">CTOB1V02_LOCUS7377</name>
</gene>
<organism evidence="7">
    <name type="scientific">Cyprideis torosa</name>
    <dbReference type="NCBI Taxonomy" id="163714"/>
    <lineage>
        <taxon>Eukaryota</taxon>
        <taxon>Metazoa</taxon>
        <taxon>Ecdysozoa</taxon>
        <taxon>Arthropoda</taxon>
        <taxon>Crustacea</taxon>
        <taxon>Oligostraca</taxon>
        <taxon>Ostracoda</taxon>
        <taxon>Podocopa</taxon>
        <taxon>Podocopida</taxon>
        <taxon>Cytherocopina</taxon>
        <taxon>Cytheroidea</taxon>
        <taxon>Cytherideidae</taxon>
        <taxon>Cyprideis</taxon>
    </lineage>
</organism>